<gene>
    <name evidence="3" type="primary">NPR2</name>
    <name evidence="3" type="ORF">H4R20_000076</name>
</gene>
<comment type="similarity">
    <text evidence="1">Belongs to the NPR2 family.</text>
</comment>
<dbReference type="InterPro" id="IPR009348">
    <property type="entry name" value="NPR2-like"/>
</dbReference>
<dbReference type="GO" id="GO:0005096">
    <property type="term" value="F:GTPase activator activity"/>
    <property type="evidence" value="ECO:0007669"/>
    <property type="project" value="TreeGrafter"/>
</dbReference>
<dbReference type="GO" id="GO:1904262">
    <property type="term" value="P:negative regulation of TORC1 signaling"/>
    <property type="evidence" value="ECO:0007669"/>
    <property type="project" value="TreeGrafter"/>
</dbReference>
<sequence length="497" mass="56355">MTFAHNEFPEIKAIFLAQFHPDLGPMVRLSIPEDVVDVEQQRTYGEHGSAKNDEQTNGSDLTTASSAGNADSEEYDPLKVVELIKRPAHSKPSTASNKIDFNSIQALVIPKLTLFERLITVNTGRYKVMCYPIAVEGKYVRNVFIFNMCFTFDIDADTKCYGPVVKRVGCLLKELEITSKLLSDPESDRPLKTMMRQLVNMLNAYGEYQIELDLKGLSQPMALTGISVKLFPHFENPQDIEPYHVPVKMIDFDIAKHKSAQTVYQTQASDEILWDLVIDRVTECIDNVTHVGRISKLTQIREETVIQALKHLDYYGCIALVDIFQFSNIYEPQYQMMDLFRNGWLQRECYNYVTRNGQTGSITMEKLIQLYSTIRQRKTVAEWVIENDVDVDQCDVRRLMVFGVIFKLLRRVHCYPMLCEPATAGASAASSRHSVSGSSTELLNSGASDRLSSRLLGMLDGTHHLDEISVSENKDAATLYNMFDQHGGIDYIFLYSS</sequence>
<dbReference type="EMBL" id="JANBUO010000002">
    <property type="protein sequence ID" value="KAJ2809456.1"/>
    <property type="molecule type" value="Genomic_DNA"/>
</dbReference>
<reference evidence="3" key="1">
    <citation type="submission" date="2022-07" db="EMBL/GenBank/DDBJ databases">
        <title>Phylogenomic reconstructions and comparative analyses of Kickxellomycotina fungi.</title>
        <authorList>
            <person name="Reynolds N.K."/>
            <person name="Stajich J.E."/>
            <person name="Barry K."/>
            <person name="Grigoriev I.V."/>
            <person name="Crous P."/>
            <person name="Smith M.E."/>
        </authorList>
    </citation>
    <scope>NUCLEOTIDE SEQUENCE</scope>
    <source>
        <strain evidence="3">NRRL 1565</strain>
    </source>
</reference>
<evidence type="ECO:0000313" key="3">
    <source>
        <dbReference type="EMBL" id="KAJ2809456.1"/>
    </source>
</evidence>
<dbReference type="GO" id="GO:1990130">
    <property type="term" value="C:GATOR1 complex"/>
    <property type="evidence" value="ECO:0007669"/>
    <property type="project" value="TreeGrafter"/>
</dbReference>
<dbReference type="AlphaFoldDB" id="A0A9W8I5X6"/>
<feature type="compositionally biased region" description="Basic and acidic residues" evidence="2">
    <location>
        <begin position="44"/>
        <end position="54"/>
    </location>
</feature>
<keyword evidence="4" id="KW-1185">Reference proteome</keyword>
<evidence type="ECO:0000256" key="2">
    <source>
        <dbReference type="SAM" id="MobiDB-lite"/>
    </source>
</evidence>
<protein>
    <submittedName>
        <fullName evidence="3">Nitrogen permease regulator 2</fullName>
    </submittedName>
</protein>
<dbReference type="Proteomes" id="UP001140094">
    <property type="component" value="Unassembled WGS sequence"/>
</dbReference>
<evidence type="ECO:0000313" key="4">
    <source>
        <dbReference type="Proteomes" id="UP001140094"/>
    </source>
</evidence>
<name>A0A9W8I5X6_9FUNG</name>
<dbReference type="GO" id="GO:0005774">
    <property type="term" value="C:vacuolar membrane"/>
    <property type="evidence" value="ECO:0007669"/>
    <property type="project" value="TreeGrafter"/>
</dbReference>
<dbReference type="PANTHER" id="PTHR12991">
    <property type="entry name" value="NITROGEN PERMEASE REGULATOR 2/TUMOR SUPPRESSOR CANDIDATE 4"/>
    <property type="match status" value="1"/>
</dbReference>
<dbReference type="PANTHER" id="PTHR12991:SF10">
    <property type="entry name" value="GATOR COMPLEX PROTEIN NPRL2"/>
    <property type="match status" value="1"/>
</dbReference>
<comment type="caution">
    <text evidence="3">The sequence shown here is derived from an EMBL/GenBank/DDBJ whole genome shotgun (WGS) entry which is preliminary data.</text>
</comment>
<dbReference type="Pfam" id="PF06218">
    <property type="entry name" value="NPR2"/>
    <property type="match status" value="2"/>
</dbReference>
<feature type="compositionally biased region" description="Polar residues" evidence="2">
    <location>
        <begin position="55"/>
        <end position="69"/>
    </location>
</feature>
<feature type="region of interest" description="Disordered" evidence="2">
    <location>
        <begin position="42"/>
        <end position="72"/>
    </location>
</feature>
<organism evidence="3 4">
    <name type="scientific">Coemansia guatemalensis</name>
    <dbReference type="NCBI Taxonomy" id="2761395"/>
    <lineage>
        <taxon>Eukaryota</taxon>
        <taxon>Fungi</taxon>
        <taxon>Fungi incertae sedis</taxon>
        <taxon>Zoopagomycota</taxon>
        <taxon>Kickxellomycotina</taxon>
        <taxon>Kickxellomycetes</taxon>
        <taxon>Kickxellales</taxon>
        <taxon>Kickxellaceae</taxon>
        <taxon>Coemansia</taxon>
    </lineage>
</organism>
<dbReference type="GO" id="GO:0010508">
    <property type="term" value="P:positive regulation of autophagy"/>
    <property type="evidence" value="ECO:0007669"/>
    <property type="project" value="TreeGrafter"/>
</dbReference>
<dbReference type="OrthoDB" id="338854at2759"/>
<proteinExistence type="inferred from homology"/>
<accession>A0A9W8I5X6</accession>
<evidence type="ECO:0000256" key="1">
    <source>
        <dbReference type="ARBA" id="ARBA00008433"/>
    </source>
</evidence>